<keyword evidence="3" id="KW-1185">Reference proteome</keyword>
<dbReference type="Pfam" id="PF04245">
    <property type="entry name" value="NA37"/>
    <property type="match status" value="1"/>
</dbReference>
<dbReference type="Proteomes" id="UP000297725">
    <property type="component" value="Unassembled WGS sequence"/>
</dbReference>
<evidence type="ECO:0000313" key="4">
    <source>
        <dbReference type="Proteomes" id="UP000297725"/>
    </source>
</evidence>
<sequence length="330" mass="37431">MKIENAILHMLDFENSSTVLSQGELAVKEPVIQQYLDKLVSKFLEGDLKTGELPTDNEIVQSVRNTEQTFIEMSQTLANAYFDGLKTAEEVSNGDLLVVAGLGNDEEPFIGMFKLNYKPAYTHFVDYVDDQMVNNIIMNKAILPSMSQRVDEGIVIALETLNYQSIEKKYKLDGRRVNYLSDCLFEVQSLPSAIDNIKLVKKAVKSVADKYNVEAYESLANVQQAIYESIEEEGIISNERIAEAVFEDNHQAKEEYKEYLSKTNFHEDVPTNVPKLEKKFSKQKLKLANGIELSVPIDIYQDKEVIEFINNPDGTISVMIKNVEAIMNKF</sequence>
<evidence type="ECO:0000313" key="3">
    <source>
        <dbReference type="Proteomes" id="UP000296883"/>
    </source>
</evidence>
<dbReference type="RefSeq" id="WP_135253635.1">
    <property type="nucleotide sequence ID" value="NZ_CP038865.1"/>
</dbReference>
<reference evidence="2 4" key="1">
    <citation type="submission" date="2019-03" db="EMBL/GenBank/DDBJ databases">
        <title>Vagococcus sp. was isolated fron gut of Carduelis flavirostris.</title>
        <authorList>
            <person name="Ge Y."/>
        </authorList>
    </citation>
    <scope>NUCLEOTIDE SEQUENCE [LARGE SCALE GENOMIC DNA]</scope>
    <source>
        <strain evidence="2 4">CF-210</strain>
    </source>
</reference>
<protein>
    <submittedName>
        <fullName evidence="2">Nucleoid-associated protein</fullName>
    </submittedName>
</protein>
<evidence type="ECO:0000313" key="1">
    <source>
        <dbReference type="EMBL" id="QCA28490.1"/>
    </source>
</evidence>
<proteinExistence type="predicted"/>
<organism evidence="2 4">
    <name type="scientific">Vagococcus xieshaowenii</name>
    <dbReference type="NCBI Taxonomy" id="2562451"/>
    <lineage>
        <taxon>Bacteria</taxon>
        <taxon>Bacillati</taxon>
        <taxon>Bacillota</taxon>
        <taxon>Bacilli</taxon>
        <taxon>Lactobacillales</taxon>
        <taxon>Enterococcaceae</taxon>
        <taxon>Vagococcus</taxon>
    </lineage>
</organism>
<dbReference type="EMBL" id="SRHU01000008">
    <property type="protein sequence ID" value="TFZ42755.1"/>
    <property type="molecule type" value="Genomic_DNA"/>
</dbReference>
<dbReference type="Proteomes" id="UP000296883">
    <property type="component" value="Chromosome"/>
</dbReference>
<dbReference type="EMBL" id="CP038865">
    <property type="protein sequence ID" value="QCA28490.1"/>
    <property type="molecule type" value="Genomic_DNA"/>
</dbReference>
<dbReference type="AlphaFoldDB" id="A0AAJ5JMN7"/>
<accession>A0AAJ5JMN7</accession>
<dbReference type="GO" id="GO:0009295">
    <property type="term" value="C:nucleoid"/>
    <property type="evidence" value="ECO:0007669"/>
    <property type="project" value="InterPro"/>
</dbReference>
<dbReference type="InterPro" id="IPR007358">
    <property type="entry name" value="Nucleoid_associated_NdpA"/>
</dbReference>
<gene>
    <name evidence="2" type="ORF">E4031_01880</name>
    <name evidence="1" type="ORF">E4Z98_03860</name>
</gene>
<name>A0AAJ5JMN7_9ENTE</name>
<evidence type="ECO:0000313" key="2">
    <source>
        <dbReference type="EMBL" id="TFZ42755.1"/>
    </source>
</evidence>
<reference evidence="1 3" key="2">
    <citation type="journal article" date="2020" name="Int. J. Syst. Evol. Microbiol.">
        <title>Vagococcus xieshaowenii sp. nov., isolated from snow finch (Montifringilla taczanowskii) cloacal content.</title>
        <authorList>
            <person name="Ge Y."/>
            <person name="Yang J."/>
            <person name="Lai X.H."/>
            <person name="Zhang G."/>
            <person name="Jin D."/>
            <person name="Lu S."/>
            <person name="Wang B."/>
            <person name="Huang Y."/>
            <person name="Huang Y."/>
            <person name="Ren Z."/>
            <person name="Zhang X."/>
            <person name="Xu J."/>
        </authorList>
    </citation>
    <scope>NUCLEOTIDE SEQUENCE [LARGE SCALE GENOMIC DNA]</scope>
    <source>
        <strain evidence="3">personal::cf-49</strain>
        <strain evidence="1">Personal::cf-49</strain>
    </source>
</reference>